<evidence type="ECO:0000313" key="2">
    <source>
        <dbReference type="EMBL" id="MCI49148.1"/>
    </source>
</evidence>
<dbReference type="AlphaFoldDB" id="A0A392SJR6"/>
<evidence type="ECO:0000313" key="3">
    <source>
        <dbReference type="Proteomes" id="UP000265520"/>
    </source>
</evidence>
<reference evidence="2 3" key="1">
    <citation type="journal article" date="2018" name="Front. Plant Sci.">
        <title>Red Clover (Trifolium pratense) and Zigzag Clover (T. medium) - A Picture of Genomic Similarities and Differences.</title>
        <authorList>
            <person name="Dluhosova J."/>
            <person name="Istvanek J."/>
            <person name="Nedelnik J."/>
            <person name="Repkova J."/>
        </authorList>
    </citation>
    <scope>NUCLEOTIDE SEQUENCE [LARGE SCALE GENOMIC DNA]</scope>
    <source>
        <strain evidence="3">cv. 10/8</strain>
        <tissue evidence="2">Leaf</tissue>
    </source>
</reference>
<name>A0A392SJR6_9FABA</name>
<feature type="compositionally biased region" description="Acidic residues" evidence="1">
    <location>
        <begin position="55"/>
        <end position="67"/>
    </location>
</feature>
<sequence length="99" mass="10826">MDVARLLVRVKGVKVGDETIDTIINRDIFHVRIIEDPFGPMRSTTSPAARASVVDTEDDDSDDEIEDNPTMGDDRTLNGNDINEQLLALNVVTNSAGNN</sequence>
<dbReference type="EMBL" id="LXQA010396768">
    <property type="protein sequence ID" value="MCI49148.1"/>
    <property type="molecule type" value="Genomic_DNA"/>
</dbReference>
<feature type="non-terminal residue" evidence="2">
    <location>
        <position position="99"/>
    </location>
</feature>
<protein>
    <submittedName>
        <fullName evidence="2">Uncharacterized protein</fullName>
    </submittedName>
</protein>
<feature type="region of interest" description="Disordered" evidence="1">
    <location>
        <begin position="39"/>
        <end position="79"/>
    </location>
</feature>
<evidence type="ECO:0000256" key="1">
    <source>
        <dbReference type="SAM" id="MobiDB-lite"/>
    </source>
</evidence>
<dbReference type="Proteomes" id="UP000265520">
    <property type="component" value="Unassembled WGS sequence"/>
</dbReference>
<keyword evidence="3" id="KW-1185">Reference proteome</keyword>
<accession>A0A392SJR6</accession>
<proteinExistence type="predicted"/>
<organism evidence="2 3">
    <name type="scientific">Trifolium medium</name>
    <dbReference type="NCBI Taxonomy" id="97028"/>
    <lineage>
        <taxon>Eukaryota</taxon>
        <taxon>Viridiplantae</taxon>
        <taxon>Streptophyta</taxon>
        <taxon>Embryophyta</taxon>
        <taxon>Tracheophyta</taxon>
        <taxon>Spermatophyta</taxon>
        <taxon>Magnoliopsida</taxon>
        <taxon>eudicotyledons</taxon>
        <taxon>Gunneridae</taxon>
        <taxon>Pentapetalae</taxon>
        <taxon>rosids</taxon>
        <taxon>fabids</taxon>
        <taxon>Fabales</taxon>
        <taxon>Fabaceae</taxon>
        <taxon>Papilionoideae</taxon>
        <taxon>50 kb inversion clade</taxon>
        <taxon>NPAAA clade</taxon>
        <taxon>Hologalegina</taxon>
        <taxon>IRL clade</taxon>
        <taxon>Trifolieae</taxon>
        <taxon>Trifolium</taxon>
    </lineage>
</organism>
<comment type="caution">
    <text evidence="2">The sequence shown here is derived from an EMBL/GenBank/DDBJ whole genome shotgun (WGS) entry which is preliminary data.</text>
</comment>